<evidence type="ECO:0000259" key="2">
    <source>
        <dbReference type="Pfam" id="PF00535"/>
    </source>
</evidence>
<evidence type="ECO:0000313" key="4">
    <source>
        <dbReference type="Proteomes" id="UP000295221"/>
    </source>
</evidence>
<dbReference type="PANTHER" id="PTHR22916:SF64">
    <property type="entry name" value="TRANSFERASE, PUTATIVE-RELATED"/>
    <property type="match status" value="1"/>
</dbReference>
<reference evidence="3 4" key="1">
    <citation type="submission" date="2019-03" db="EMBL/GenBank/DDBJ databases">
        <title>Genomic Encyclopedia of Type Strains, Phase IV (KMG-IV): sequencing the most valuable type-strain genomes for metagenomic binning, comparative biology and taxonomic classification.</title>
        <authorList>
            <person name="Goeker M."/>
        </authorList>
    </citation>
    <scope>NUCLEOTIDE SEQUENCE [LARGE SCALE GENOMIC DNA]</scope>
    <source>
        <strain evidence="3 4">DSM 24179</strain>
    </source>
</reference>
<keyword evidence="4" id="KW-1185">Reference proteome</keyword>
<evidence type="ECO:0000256" key="1">
    <source>
        <dbReference type="SAM" id="Phobius"/>
    </source>
</evidence>
<dbReference type="EMBL" id="SLWK01000003">
    <property type="protein sequence ID" value="TCO09108.1"/>
    <property type="molecule type" value="Genomic_DNA"/>
</dbReference>
<keyword evidence="1" id="KW-0472">Membrane</keyword>
<dbReference type="Proteomes" id="UP000295221">
    <property type="component" value="Unassembled WGS sequence"/>
</dbReference>
<dbReference type="RefSeq" id="WP_132432881.1">
    <property type="nucleotide sequence ID" value="NZ_SLWK01000003.1"/>
</dbReference>
<feature type="transmembrane region" description="Helical" evidence="1">
    <location>
        <begin position="245"/>
        <end position="270"/>
    </location>
</feature>
<comment type="caution">
    <text evidence="3">The sequence shown here is derived from an EMBL/GenBank/DDBJ whole genome shotgun (WGS) entry which is preliminary data.</text>
</comment>
<keyword evidence="1" id="KW-0812">Transmembrane</keyword>
<dbReference type="PANTHER" id="PTHR22916">
    <property type="entry name" value="GLYCOSYLTRANSFERASE"/>
    <property type="match status" value="1"/>
</dbReference>
<sequence length="331" mass="37657">MPSFSFIIPVYNRSEELEELLFTLSKQTFREFEVVIVEDGSQQPCNLVIDKYTNELQITYLQQENQGPGPARNTGATAAKGRWLIFVDSDCLLPENYLEIVNESVDSEDFDCFGGPDKPHPNFNTIQKAIGYAMSSVLTTGGIRGAKEKLDIFYPRSYNLGVRQSVFKAMGGFSDMRFGEDLDFSMRLLKKGYSTRLIKEAFVFHKRRNNFRSFFKQVYNSGIARINLEIRHKGTLKPVHTIPSLFVGGHLFIILLAIFGSPWYLLLFLVVPITVMSHAMKETGEIRTSVWAIAAAYTQTFGYGLGFIEGLIVRKILGKKEFHAFRSNFYK</sequence>
<organism evidence="3 4">
    <name type="scientific">Natronoflexus pectinivorans</name>
    <dbReference type="NCBI Taxonomy" id="682526"/>
    <lineage>
        <taxon>Bacteria</taxon>
        <taxon>Pseudomonadati</taxon>
        <taxon>Bacteroidota</taxon>
        <taxon>Bacteroidia</taxon>
        <taxon>Marinilabiliales</taxon>
        <taxon>Marinilabiliaceae</taxon>
        <taxon>Natronoflexus</taxon>
    </lineage>
</organism>
<dbReference type="OrthoDB" id="9813550at2"/>
<evidence type="ECO:0000313" key="3">
    <source>
        <dbReference type="EMBL" id="TCO09108.1"/>
    </source>
</evidence>
<accession>A0A4R2GLC3</accession>
<protein>
    <submittedName>
        <fullName evidence="3">Glycosyl transferase family 2</fullName>
    </submittedName>
</protein>
<dbReference type="InterPro" id="IPR029044">
    <property type="entry name" value="Nucleotide-diphossugar_trans"/>
</dbReference>
<keyword evidence="1" id="KW-1133">Transmembrane helix</keyword>
<dbReference type="GO" id="GO:0016758">
    <property type="term" value="F:hexosyltransferase activity"/>
    <property type="evidence" value="ECO:0007669"/>
    <property type="project" value="UniProtKB-ARBA"/>
</dbReference>
<gene>
    <name evidence="3" type="ORF">EV194_10319</name>
</gene>
<feature type="domain" description="Glycosyltransferase 2-like" evidence="2">
    <location>
        <begin position="5"/>
        <end position="132"/>
    </location>
</feature>
<dbReference type="SUPFAM" id="SSF53448">
    <property type="entry name" value="Nucleotide-diphospho-sugar transferases"/>
    <property type="match status" value="1"/>
</dbReference>
<feature type="transmembrane region" description="Helical" evidence="1">
    <location>
        <begin position="290"/>
        <end position="313"/>
    </location>
</feature>
<dbReference type="Pfam" id="PF00535">
    <property type="entry name" value="Glycos_transf_2"/>
    <property type="match status" value="1"/>
</dbReference>
<name>A0A4R2GLC3_9BACT</name>
<proteinExistence type="predicted"/>
<dbReference type="AlphaFoldDB" id="A0A4R2GLC3"/>
<keyword evidence="3" id="KW-0808">Transferase</keyword>
<dbReference type="Gene3D" id="3.90.550.10">
    <property type="entry name" value="Spore Coat Polysaccharide Biosynthesis Protein SpsA, Chain A"/>
    <property type="match status" value="1"/>
</dbReference>
<dbReference type="InterPro" id="IPR001173">
    <property type="entry name" value="Glyco_trans_2-like"/>
</dbReference>